<comment type="caution">
    <text evidence="6">The sequence shown here is derived from an EMBL/GenBank/DDBJ whole genome shotgun (WGS) entry which is preliminary data.</text>
</comment>
<protein>
    <submittedName>
        <fullName evidence="6">Uncharacterized protein</fullName>
    </submittedName>
</protein>
<dbReference type="SUPFAM" id="SSF144083">
    <property type="entry name" value="Magnesium transport protein CorA, transmembrane region"/>
    <property type="match status" value="1"/>
</dbReference>
<keyword evidence="4 5" id="KW-0472">Membrane</keyword>
<reference evidence="6" key="1">
    <citation type="journal article" date="2020" name="Phytopathology">
        <title>Genome sequence of the chestnut blight fungus Cryphonectria parasitica EP155: A fundamental resource for an archetypical invasive plant pathogen.</title>
        <authorList>
            <person name="Crouch J.A."/>
            <person name="Dawe A."/>
            <person name="Aerts A."/>
            <person name="Barry K."/>
            <person name="Churchill A.C.L."/>
            <person name="Grimwood J."/>
            <person name="Hillman B."/>
            <person name="Milgroom M.G."/>
            <person name="Pangilinan J."/>
            <person name="Smith M."/>
            <person name="Salamov A."/>
            <person name="Schmutz J."/>
            <person name="Yadav J."/>
            <person name="Grigoriev I.V."/>
            <person name="Nuss D."/>
        </authorList>
    </citation>
    <scope>NUCLEOTIDE SEQUENCE</scope>
    <source>
        <strain evidence="6">EP155</strain>
    </source>
</reference>
<dbReference type="AlphaFoldDB" id="A0A9P4YF65"/>
<keyword evidence="3 5" id="KW-1133">Transmembrane helix</keyword>
<proteinExistence type="predicted"/>
<dbReference type="Gene3D" id="1.20.58.340">
    <property type="entry name" value="Magnesium transport protein CorA, transmembrane region"/>
    <property type="match status" value="1"/>
</dbReference>
<dbReference type="InterPro" id="IPR002523">
    <property type="entry name" value="MgTranspt_CorA/ZnTranspt_ZntB"/>
</dbReference>
<dbReference type="RefSeq" id="XP_040782171.1">
    <property type="nucleotide sequence ID" value="XM_040920110.1"/>
</dbReference>
<evidence type="ECO:0000256" key="2">
    <source>
        <dbReference type="ARBA" id="ARBA00022692"/>
    </source>
</evidence>
<dbReference type="Pfam" id="PF01544">
    <property type="entry name" value="CorA"/>
    <property type="match status" value="1"/>
</dbReference>
<sequence>MITRRRILEFLEEQQIQPDEVFLMDGGDFVVSDLTDKWLGTRIISISANSTIEPLNISPFWMAILLESYHVRFEFLQVLLAFGDEPQHTEACNGNDAFYETENQGSKRCYAQYWRPYLRWMGEDYDKINILAAVADTSDVGKESFEQLRRLRMLKDYTDLATGYCMSNLQVLSSLRLSMETSSSSTDSILSVENSVRSHVKSLELLKDRIDNTIHLISLTVDLHNQEQAATLNLKMKKLAEETSAVTKKLAVISEHSANETEVVRMITIVSAIYLPGSFVTSIFGMNFFQFDKQGGIAMSRGIWIFISAWSGLVVSSHLVTHWSYGKRRVIGFTTTTESREPFMIGRNAVQGHPRNLTTLKDAGLQRWSFERLQAQRPQIIVGAGKYISHKHA</sequence>
<feature type="transmembrane region" description="Helical" evidence="5">
    <location>
        <begin position="266"/>
        <end position="289"/>
    </location>
</feature>
<evidence type="ECO:0000256" key="1">
    <source>
        <dbReference type="ARBA" id="ARBA00004141"/>
    </source>
</evidence>
<organism evidence="6 7">
    <name type="scientific">Cryphonectria parasitica (strain ATCC 38755 / EP155)</name>
    <dbReference type="NCBI Taxonomy" id="660469"/>
    <lineage>
        <taxon>Eukaryota</taxon>
        <taxon>Fungi</taxon>
        <taxon>Dikarya</taxon>
        <taxon>Ascomycota</taxon>
        <taxon>Pezizomycotina</taxon>
        <taxon>Sordariomycetes</taxon>
        <taxon>Sordariomycetidae</taxon>
        <taxon>Diaporthales</taxon>
        <taxon>Cryphonectriaceae</taxon>
        <taxon>Cryphonectria-Endothia species complex</taxon>
        <taxon>Cryphonectria</taxon>
    </lineage>
</organism>
<comment type="subcellular location">
    <subcellularLocation>
        <location evidence="1">Membrane</location>
        <topology evidence="1">Multi-pass membrane protein</topology>
    </subcellularLocation>
</comment>
<name>A0A9P4YF65_CRYP1</name>
<dbReference type="GO" id="GO:0046873">
    <property type="term" value="F:metal ion transmembrane transporter activity"/>
    <property type="evidence" value="ECO:0007669"/>
    <property type="project" value="InterPro"/>
</dbReference>
<dbReference type="GO" id="GO:0016020">
    <property type="term" value="C:membrane"/>
    <property type="evidence" value="ECO:0007669"/>
    <property type="project" value="UniProtKB-SubCell"/>
</dbReference>
<evidence type="ECO:0000313" key="6">
    <source>
        <dbReference type="EMBL" id="KAF3771210.1"/>
    </source>
</evidence>
<evidence type="ECO:0000256" key="3">
    <source>
        <dbReference type="ARBA" id="ARBA00022989"/>
    </source>
</evidence>
<dbReference type="Proteomes" id="UP000803844">
    <property type="component" value="Unassembled WGS sequence"/>
</dbReference>
<gene>
    <name evidence="6" type="ORF">M406DRAFT_326601</name>
</gene>
<accession>A0A9P4YF65</accession>
<feature type="transmembrane region" description="Helical" evidence="5">
    <location>
        <begin position="301"/>
        <end position="320"/>
    </location>
</feature>
<evidence type="ECO:0000256" key="4">
    <source>
        <dbReference type="ARBA" id="ARBA00023136"/>
    </source>
</evidence>
<keyword evidence="7" id="KW-1185">Reference proteome</keyword>
<evidence type="ECO:0000256" key="5">
    <source>
        <dbReference type="SAM" id="Phobius"/>
    </source>
</evidence>
<evidence type="ECO:0000313" key="7">
    <source>
        <dbReference type="Proteomes" id="UP000803844"/>
    </source>
</evidence>
<dbReference type="GeneID" id="63837239"/>
<dbReference type="OrthoDB" id="5392974at2759"/>
<dbReference type="InterPro" id="IPR045863">
    <property type="entry name" value="CorA_TM1_TM2"/>
</dbReference>
<keyword evidence="2 5" id="KW-0812">Transmembrane</keyword>
<dbReference type="EMBL" id="MU032344">
    <property type="protein sequence ID" value="KAF3771210.1"/>
    <property type="molecule type" value="Genomic_DNA"/>
</dbReference>